<proteinExistence type="predicted"/>
<evidence type="ECO:0000313" key="2">
    <source>
        <dbReference type="EMBL" id="EFA83870.1"/>
    </source>
</evidence>
<dbReference type="GeneID" id="31358463"/>
<evidence type="ECO:0000313" key="3">
    <source>
        <dbReference type="Proteomes" id="UP000001396"/>
    </source>
</evidence>
<dbReference type="AlphaFoldDB" id="D3B3H2"/>
<gene>
    <name evidence="2" type="ORF">PPL_02940</name>
</gene>
<sequence length="288" mass="32970">MSDNLYTKTTGSKLYKFPATHFSNIPVHSTVYIATYRIYANMYTEESIRAYACTYYGCTDDELENVIDEKKNKSKANSQKRQQTKNKRREKLEEALQAIGLTIRGDSDLCAKYINGTLRGWTLKGVVHECAKMRYFFDYCGMGNEIERIKDNRYNDGKRGHWYKYDDSPFDEAKDYMESKYPMPEVWPWLLPKIATPNIKIEPLTTNEPITTSEQPNTNVPLTTNEPLSSNEPLTTNEPITTSEQPNTNEPLTTNEPLSSNEPLTTNEPITTSEQPNTNEPLTTNDSP</sequence>
<keyword evidence="3" id="KW-1185">Reference proteome</keyword>
<reference evidence="2 3" key="1">
    <citation type="journal article" date="2011" name="Genome Res.">
        <title>Phylogeny-wide analysis of social amoeba genomes highlights ancient origins for complex intercellular communication.</title>
        <authorList>
            <person name="Heidel A.J."/>
            <person name="Lawal H.M."/>
            <person name="Felder M."/>
            <person name="Schilde C."/>
            <person name="Helps N.R."/>
            <person name="Tunggal B."/>
            <person name="Rivero F."/>
            <person name="John U."/>
            <person name="Schleicher M."/>
            <person name="Eichinger L."/>
            <person name="Platzer M."/>
            <person name="Noegel A.A."/>
            <person name="Schaap P."/>
            <person name="Gloeckner G."/>
        </authorList>
    </citation>
    <scope>NUCLEOTIDE SEQUENCE [LARGE SCALE GENOMIC DNA]</scope>
    <source>
        <strain evidence="3">ATCC 26659 / Pp 5 / PN500</strain>
    </source>
</reference>
<dbReference type="EMBL" id="ADBJ01000010">
    <property type="protein sequence ID" value="EFA83870.1"/>
    <property type="molecule type" value="Genomic_DNA"/>
</dbReference>
<protein>
    <submittedName>
        <fullName evidence="2">Uncharacterized protein</fullName>
    </submittedName>
</protein>
<feature type="region of interest" description="Disordered" evidence="1">
    <location>
        <begin position="70"/>
        <end position="89"/>
    </location>
</feature>
<dbReference type="Proteomes" id="UP000001396">
    <property type="component" value="Unassembled WGS sequence"/>
</dbReference>
<accession>D3B3H2</accession>
<evidence type="ECO:0000256" key="1">
    <source>
        <dbReference type="SAM" id="MobiDB-lite"/>
    </source>
</evidence>
<feature type="region of interest" description="Disordered" evidence="1">
    <location>
        <begin position="207"/>
        <end position="288"/>
    </location>
</feature>
<comment type="caution">
    <text evidence="2">The sequence shown here is derived from an EMBL/GenBank/DDBJ whole genome shotgun (WGS) entry which is preliminary data.</text>
</comment>
<dbReference type="InParanoid" id="D3B3H2"/>
<organism evidence="2 3">
    <name type="scientific">Heterostelium pallidum (strain ATCC 26659 / Pp 5 / PN500)</name>
    <name type="common">Cellular slime mold</name>
    <name type="synonym">Polysphondylium pallidum</name>
    <dbReference type="NCBI Taxonomy" id="670386"/>
    <lineage>
        <taxon>Eukaryota</taxon>
        <taxon>Amoebozoa</taxon>
        <taxon>Evosea</taxon>
        <taxon>Eumycetozoa</taxon>
        <taxon>Dictyostelia</taxon>
        <taxon>Acytosteliales</taxon>
        <taxon>Acytosteliaceae</taxon>
        <taxon>Heterostelium</taxon>
    </lineage>
</organism>
<name>D3B3H2_HETP5</name>
<dbReference type="RefSeq" id="XP_020435987.1">
    <property type="nucleotide sequence ID" value="XM_020573915.1"/>
</dbReference>